<sequence length="645" mass="73537">MIESPRLVRRSTLTELSLSPTGRSRSYTQSSPKLLHHAHILECENAASDDEKCIGANTTKWVSVRPQCKRSQLGKFTILPFLFTKSKHLQQQNTDSNRLDLLPHHPLVKGFTPSPSNDFLPMVGESPSTTSIKQKPKFKLDTWKLANPDTTVESCRTIKTSPRSPRSPRQEEQEEKEKEKEQEKIIKSDENINNNLNNINNNQNNQNNQNNNNIKYKSITNINQLSNQSISFIRERKLSLKRSDYPMMKPTTTQYAMVLFDYEADLDEELNLVKDSIIIILEQCQDGWWKGSDLDSKKTGIFPQNYVKLIPHLPTTSALSTSSKANNNEITLSNSLSLSSSTSSSLLSTTLNSSTSTSFKEDPNIFFSTSSAINGTHSITNSSSSSSSSLSSSISNSLSNSFKRVKKQPGIIVHLKVYIPPFNEHTIIQISSNETIKDLLEKLGRKKKTLLHDFKCSIKYLHCTETNQQEPLNLNMPISMINEPEKNPLKLYVDGIDYMTKSYQIYLQTTPQLSNYFYVTNSSAPTNTWLRKDKLWVVFDNQSLKIYKSHNDTQPIRMIGLRCSFLKSPGAHIKKPTFILKTPFQEFRFSHDTPQVTNQWLEVMENCFEYTNNNPNLKIRQKKVLIKSSCESLDMSPVMQFEMEA</sequence>
<dbReference type="SMART" id="SM00326">
    <property type="entry name" value="SH3"/>
    <property type="match status" value="1"/>
</dbReference>
<dbReference type="PANTHER" id="PTHR14167:SF81">
    <property type="entry name" value="ENDOPHILIN-A"/>
    <property type="match status" value="1"/>
</dbReference>
<dbReference type="InterPro" id="IPR001452">
    <property type="entry name" value="SH3_domain"/>
</dbReference>
<evidence type="ECO:0000313" key="8">
    <source>
        <dbReference type="EMBL" id="KAF2069154.1"/>
    </source>
</evidence>
<dbReference type="Gene3D" id="2.30.29.30">
    <property type="entry name" value="Pleckstrin-homology domain (PH domain)/Phosphotyrosine-binding domain (PTB)"/>
    <property type="match status" value="1"/>
</dbReference>
<keyword evidence="3" id="KW-0175">Coiled coil</keyword>
<dbReference type="PRINTS" id="PR00452">
    <property type="entry name" value="SH3DOMAIN"/>
</dbReference>
<evidence type="ECO:0000256" key="6">
    <source>
        <dbReference type="SAM" id="MobiDB-lite"/>
    </source>
</evidence>
<dbReference type="Pfam" id="PF14604">
    <property type="entry name" value="SH3_9"/>
    <property type="match status" value="1"/>
</dbReference>
<dbReference type="Proteomes" id="UP000695562">
    <property type="component" value="Unassembled WGS sequence"/>
</dbReference>
<evidence type="ECO:0000256" key="4">
    <source>
        <dbReference type="ARBA" id="ARBA00023136"/>
    </source>
</evidence>
<evidence type="ECO:0000313" key="9">
    <source>
        <dbReference type="Proteomes" id="UP000695562"/>
    </source>
</evidence>
<dbReference type="InterPro" id="IPR036028">
    <property type="entry name" value="SH3-like_dom_sf"/>
</dbReference>
<proteinExistence type="predicted"/>
<dbReference type="OrthoDB" id="21408at2759"/>
<feature type="region of interest" description="Disordered" evidence="6">
    <location>
        <begin position="151"/>
        <end position="213"/>
    </location>
</feature>
<evidence type="ECO:0000256" key="2">
    <source>
        <dbReference type="ARBA" id="ARBA00022443"/>
    </source>
</evidence>
<reference evidence="8" key="1">
    <citation type="submission" date="2020-01" db="EMBL/GenBank/DDBJ databases">
        <title>Development of genomics and gene disruption for Polysphondylium violaceum indicates a role for the polyketide synthase stlB in stalk morphogenesis.</title>
        <authorList>
            <person name="Narita B."/>
            <person name="Kawabe Y."/>
            <person name="Kin K."/>
            <person name="Saito T."/>
            <person name="Gibbs R."/>
            <person name="Kuspa A."/>
            <person name="Muzny D."/>
            <person name="Queller D."/>
            <person name="Richards S."/>
            <person name="Strassman J."/>
            <person name="Sucgang R."/>
            <person name="Worley K."/>
            <person name="Schaap P."/>
        </authorList>
    </citation>
    <scope>NUCLEOTIDE SEQUENCE</scope>
    <source>
        <strain evidence="8">QSvi11</strain>
    </source>
</reference>
<accession>A0A8J4PMP5</accession>
<feature type="compositionally biased region" description="Polar residues" evidence="6">
    <location>
        <begin position="151"/>
        <end position="160"/>
    </location>
</feature>
<feature type="domain" description="SH3" evidence="7">
    <location>
        <begin position="251"/>
        <end position="312"/>
    </location>
</feature>
<feature type="compositionally biased region" description="Low complexity" evidence="6">
    <location>
        <begin position="191"/>
        <end position="213"/>
    </location>
</feature>
<feature type="compositionally biased region" description="Basic and acidic residues" evidence="6">
    <location>
        <begin position="168"/>
        <end position="190"/>
    </location>
</feature>
<comment type="subcellular location">
    <subcellularLocation>
        <location evidence="1">Membrane</location>
        <topology evidence="1">Peripheral membrane protein</topology>
    </subcellularLocation>
</comment>
<dbReference type="PANTHER" id="PTHR14167">
    <property type="entry name" value="SH3 DOMAIN-CONTAINING"/>
    <property type="match status" value="1"/>
</dbReference>
<comment type="caution">
    <text evidence="8">The sequence shown here is derived from an EMBL/GenBank/DDBJ whole genome shotgun (WGS) entry which is preliminary data.</text>
</comment>
<dbReference type="PROSITE" id="PS50002">
    <property type="entry name" value="SH3"/>
    <property type="match status" value="1"/>
</dbReference>
<dbReference type="Gene3D" id="2.30.30.40">
    <property type="entry name" value="SH3 Domains"/>
    <property type="match status" value="1"/>
</dbReference>
<keyword evidence="4" id="KW-0472">Membrane</keyword>
<evidence type="ECO:0000256" key="1">
    <source>
        <dbReference type="ARBA" id="ARBA00004170"/>
    </source>
</evidence>
<dbReference type="InterPro" id="IPR050384">
    <property type="entry name" value="Endophilin_SH3RF"/>
</dbReference>
<dbReference type="AlphaFoldDB" id="A0A8J4PMP5"/>
<protein>
    <recommendedName>
        <fullName evidence="7">SH3 domain-containing protein</fullName>
    </recommendedName>
</protein>
<name>A0A8J4PMP5_9MYCE</name>
<evidence type="ECO:0000259" key="7">
    <source>
        <dbReference type="PROSITE" id="PS50002"/>
    </source>
</evidence>
<gene>
    <name evidence="8" type="ORF">CYY_009523</name>
</gene>
<keyword evidence="2 5" id="KW-0728">SH3 domain</keyword>
<dbReference type="InterPro" id="IPR011993">
    <property type="entry name" value="PH-like_dom_sf"/>
</dbReference>
<keyword evidence="9" id="KW-1185">Reference proteome</keyword>
<dbReference type="EMBL" id="AJWJ01000731">
    <property type="protein sequence ID" value="KAF2069154.1"/>
    <property type="molecule type" value="Genomic_DNA"/>
</dbReference>
<dbReference type="SUPFAM" id="SSF50729">
    <property type="entry name" value="PH domain-like"/>
    <property type="match status" value="1"/>
</dbReference>
<evidence type="ECO:0000256" key="5">
    <source>
        <dbReference type="PROSITE-ProRule" id="PRU00192"/>
    </source>
</evidence>
<evidence type="ECO:0000256" key="3">
    <source>
        <dbReference type="ARBA" id="ARBA00023054"/>
    </source>
</evidence>
<organism evidence="8 9">
    <name type="scientific">Polysphondylium violaceum</name>
    <dbReference type="NCBI Taxonomy" id="133409"/>
    <lineage>
        <taxon>Eukaryota</taxon>
        <taxon>Amoebozoa</taxon>
        <taxon>Evosea</taxon>
        <taxon>Eumycetozoa</taxon>
        <taxon>Dictyostelia</taxon>
        <taxon>Dictyosteliales</taxon>
        <taxon>Dictyosteliaceae</taxon>
        <taxon>Polysphondylium</taxon>
    </lineage>
</organism>
<dbReference type="SUPFAM" id="SSF50044">
    <property type="entry name" value="SH3-domain"/>
    <property type="match status" value="1"/>
</dbReference>